<sequence length="69" mass="7541">MTKTFTFAAVHFSVAFSVAYLMTGSVLVGGAIALVEPAINTVAYHLHELFWKRWQQTPGSDVGNTVHFA</sequence>
<dbReference type="STRING" id="1111735.GCA_000428045_02084"/>
<feature type="domain" description="DUF2061" evidence="1">
    <location>
        <begin position="1"/>
        <end position="52"/>
    </location>
</feature>
<dbReference type="RefSeq" id="WP_029132246.1">
    <property type="nucleotide sequence ID" value="NZ_CAXXYC010000004.1"/>
</dbReference>
<dbReference type="InterPro" id="IPR018638">
    <property type="entry name" value="DUF2061_membrane"/>
</dbReference>
<evidence type="ECO:0000313" key="3">
    <source>
        <dbReference type="Proteomes" id="UP000235015"/>
    </source>
</evidence>
<dbReference type="Proteomes" id="UP000235015">
    <property type="component" value="Unassembled WGS sequence"/>
</dbReference>
<dbReference type="Pfam" id="PF09834">
    <property type="entry name" value="DUF2061"/>
    <property type="match status" value="1"/>
</dbReference>
<evidence type="ECO:0000313" key="2">
    <source>
        <dbReference type="EMBL" id="PLX60683.1"/>
    </source>
</evidence>
<accession>A0A2N6CU44</accession>
<reference evidence="2 3" key="1">
    <citation type="submission" date="2017-11" db="EMBL/GenBank/DDBJ databases">
        <title>Genome-resolved metagenomics identifies genetic mobility, metabolic interactions, and unexpected diversity in perchlorate-reducing communities.</title>
        <authorList>
            <person name="Barnum T.P."/>
            <person name="Figueroa I.A."/>
            <person name="Carlstrom C.I."/>
            <person name="Lucas L.N."/>
            <person name="Engelbrektson A.L."/>
            <person name="Coates J.D."/>
        </authorList>
    </citation>
    <scope>NUCLEOTIDE SEQUENCE [LARGE SCALE GENOMIC DNA]</scope>
    <source>
        <strain evidence="2">BM301</strain>
    </source>
</reference>
<dbReference type="EMBL" id="PKUN01000023">
    <property type="protein sequence ID" value="PLX60683.1"/>
    <property type="molecule type" value="Genomic_DNA"/>
</dbReference>
<dbReference type="AlphaFoldDB" id="A0A2N6CU44"/>
<comment type="caution">
    <text evidence="2">The sequence shown here is derived from an EMBL/GenBank/DDBJ whole genome shotgun (WGS) entry which is preliminary data.</text>
</comment>
<gene>
    <name evidence="2" type="ORF">C0630_14660</name>
</gene>
<organism evidence="2 3">
    <name type="scientific">Sedimenticola selenatireducens</name>
    <dbReference type="NCBI Taxonomy" id="191960"/>
    <lineage>
        <taxon>Bacteria</taxon>
        <taxon>Pseudomonadati</taxon>
        <taxon>Pseudomonadota</taxon>
        <taxon>Gammaproteobacteria</taxon>
        <taxon>Chromatiales</taxon>
        <taxon>Sedimenticolaceae</taxon>
        <taxon>Sedimenticola</taxon>
    </lineage>
</organism>
<proteinExistence type="predicted"/>
<name>A0A2N6CU44_9GAMM</name>
<protein>
    <submittedName>
        <fullName evidence="2">DUF2061 domain-containing protein</fullName>
    </submittedName>
</protein>
<evidence type="ECO:0000259" key="1">
    <source>
        <dbReference type="Pfam" id="PF09834"/>
    </source>
</evidence>